<sequence>FTCWWWFRTGLVVQRARLPRRVSSSDWGKITNELNIEVVPVATLGVAAGEGAQVDPFDWARVLRADQEIALTEEQQRKAYIEYVESNIGSVLTEKELCVYGIRS</sequence>
<reference evidence="1" key="1">
    <citation type="submission" date="2018-10" db="EMBL/GenBank/DDBJ databases">
        <title>Effector identification in a new, highly contiguous assembly of the strawberry crown rot pathogen Phytophthora cactorum.</title>
        <authorList>
            <person name="Armitage A.D."/>
            <person name="Nellist C.F."/>
            <person name="Bates H."/>
            <person name="Vickerstaff R.J."/>
            <person name="Harrison R.J."/>
        </authorList>
    </citation>
    <scope>NUCLEOTIDE SEQUENCE</scope>
    <source>
        <strain evidence="1">15-7</strain>
    </source>
</reference>
<accession>A0A8T0XVH9</accession>
<organism evidence="1 2">
    <name type="scientific">Phytophthora cactorum</name>
    <dbReference type="NCBI Taxonomy" id="29920"/>
    <lineage>
        <taxon>Eukaryota</taxon>
        <taxon>Sar</taxon>
        <taxon>Stramenopiles</taxon>
        <taxon>Oomycota</taxon>
        <taxon>Peronosporomycetes</taxon>
        <taxon>Peronosporales</taxon>
        <taxon>Peronosporaceae</taxon>
        <taxon>Phytophthora</taxon>
    </lineage>
</organism>
<dbReference type="AlphaFoldDB" id="A0A8T0XVH9"/>
<gene>
    <name evidence="1" type="ORF">PC113_g25676</name>
</gene>
<protein>
    <submittedName>
        <fullName evidence="1">Uncharacterized protein</fullName>
    </submittedName>
</protein>
<proteinExistence type="predicted"/>
<dbReference type="Proteomes" id="UP000735874">
    <property type="component" value="Unassembled WGS sequence"/>
</dbReference>
<comment type="caution">
    <text evidence="1">The sequence shown here is derived from an EMBL/GenBank/DDBJ whole genome shotgun (WGS) entry which is preliminary data.</text>
</comment>
<evidence type="ECO:0000313" key="2">
    <source>
        <dbReference type="Proteomes" id="UP000735874"/>
    </source>
</evidence>
<feature type="non-terminal residue" evidence="1">
    <location>
        <position position="104"/>
    </location>
</feature>
<name>A0A8T0XVH9_9STRA</name>
<dbReference type="EMBL" id="RCMG01005012">
    <property type="protein sequence ID" value="KAG2792461.1"/>
    <property type="molecule type" value="Genomic_DNA"/>
</dbReference>
<evidence type="ECO:0000313" key="1">
    <source>
        <dbReference type="EMBL" id="KAG2792461.1"/>
    </source>
</evidence>